<keyword evidence="9" id="KW-1185">Reference proteome</keyword>
<dbReference type="InterPro" id="IPR009051">
    <property type="entry name" value="Helical_ferredxn"/>
</dbReference>
<name>A0A8J3E8P9_9GAMM</name>
<dbReference type="Pfam" id="PF14691">
    <property type="entry name" value="Fer4_20"/>
    <property type="match status" value="1"/>
</dbReference>
<evidence type="ECO:0000256" key="4">
    <source>
        <dbReference type="ARBA" id="ARBA00023004"/>
    </source>
</evidence>
<dbReference type="PANTHER" id="PTHR42783">
    <property type="entry name" value="GLUTAMATE SYNTHASE [NADPH] SMALL CHAIN"/>
    <property type="match status" value="1"/>
</dbReference>
<keyword evidence="2" id="KW-0479">Metal-binding</keyword>
<dbReference type="PRINTS" id="PR00419">
    <property type="entry name" value="ADXRDTASE"/>
</dbReference>
<proteinExistence type="predicted"/>
<reference evidence="8" key="2">
    <citation type="submission" date="2020-09" db="EMBL/GenBank/DDBJ databases">
        <authorList>
            <person name="Sun Q."/>
            <person name="Zhou Y."/>
        </authorList>
    </citation>
    <scope>NUCLEOTIDE SEQUENCE</scope>
    <source>
        <strain evidence="8">CGMCC 1.15758</strain>
    </source>
</reference>
<dbReference type="GO" id="GO:0046872">
    <property type="term" value="F:metal ion binding"/>
    <property type="evidence" value="ECO:0007669"/>
    <property type="project" value="UniProtKB-KW"/>
</dbReference>
<dbReference type="GO" id="GO:0016491">
    <property type="term" value="F:oxidoreductase activity"/>
    <property type="evidence" value="ECO:0007669"/>
    <property type="project" value="UniProtKB-KW"/>
</dbReference>
<dbReference type="PANTHER" id="PTHR42783:SF3">
    <property type="entry name" value="GLUTAMATE SYNTHASE [NADPH] SMALL CHAIN-RELATED"/>
    <property type="match status" value="1"/>
</dbReference>
<dbReference type="SUPFAM" id="SSF51971">
    <property type="entry name" value="Nucleotide-binding domain"/>
    <property type="match status" value="1"/>
</dbReference>
<keyword evidence="1" id="KW-0004">4Fe-4S</keyword>
<accession>A0A8J3E8P9</accession>
<dbReference type="GO" id="GO:0051539">
    <property type="term" value="F:4 iron, 4 sulfur cluster binding"/>
    <property type="evidence" value="ECO:0007669"/>
    <property type="project" value="UniProtKB-KW"/>
</dbReference>
<dbReference type="Gene3D" id="1.10.1060.10">
    <property type="entry name" value="Alpha-helical ferredoxin"/>
    <property type="match status" value="1"/>
</dbReference>
<dbReference type="RefSeq" id="WP_117002329.1">
    <property type="nucleotide sequence ID" value="NZ_BMJS01000011.1"/>
</dbReference>
<sequence length="498" mass="55552">MAQQNFEFLELSRKAPKERWAPERVEDFNEIQGNYSANEAKLQASRCLDCGTPYCQFKCPVQNYIPQWLSLVEEGRILEAATLSHQTNSLPEICGRVCPQDRLCEGSCTLDEDFGAVSIGAIEKYITDTALAMGWKPEIADIAKTGKKVAIIGAGPAGLACADILTQHGITAVVYDKHPEIGGLLSFGIPSFKLEKDVVVKRRKILEYMGVEFKLNTEVGKDISFDVLYQQYDAVFIAVGCYKNMRANIPGEHLKGVYQALDYLINNNHKQMGLIDKAAHHDFYFKRVLVLGGGDTAMDCARTAVRQQASSVYCAYRRNEASMPGSKREVYKAKEEGVKFLWHYQPLEIIGSEQVEAVRFARTKIVVDALTQRNILEIDERDEVIIPADAVVIAFGFQPHEINWLDRYNIQTDEYGRIQTNIAINDHGESKTKNVSEANAVNGATEAIEAKKQKRFAFQTHNDKIFAGGDITRGSDLVVTAIFEGRSAARGIISYLSE</sequence>
<protein>
    <submittedName>
        <fullName evidence="8">Glutamate synthase subunit beta</fullName>
    </submittedName>
</protein>
<evidence type="ECO:0000259" key="6">
    <source>
        <dbReference type="Pfam" id="PF07992"/>
    </source>
</evidence>
<evidence type="ECO:0000313" key="9">
    <source>
        <dbReference type="Proteomes" id="UP000636949"/>
    </source>
</evidence>
<reference evidence="8" key="1">
    <citation type="journal article" date="2014" name="Int. J. Syst. Evol. Microbiol.">
        <title>Complete genome sequence of Corynebacterium casei LMG S-19264T (=DSM 44701T), isolated from a smear-ripened cheese.</title>
        <authorList>
            <consortium name="US DOE Joint Genome Institute (JGI-PGF)"/>
            <person name="Walter F."/>
            <person name="Albersmeier A."/>
            <person name="Kalinowski J."/>
            <person name="Ruckert C."/>
        </authorList>
    </citation>
    <scope>NUCLEOTIDE SEQUENCE</scope>
    <source>
        <strain evidence="8">CGMCC 1.15758</strain>
    </source>
</reference>
<dbReference type="Gene3D" id="3.50.50.60">
    <property type="entry name" value="FAD/NAD(P)-binding domain"/>
    <property type="match status" value="3"/>
</dbReference>
<dbReference type="SUPFAM" id="SSF46548">
    <property type="entry name" value="alpha-helical ferredoxin"/>
    <property type="match status" value="1"/>
</dbReference>
<dbReference type="OrthoDB" id="9803192at2"/>
<keyword evidence="3" id="KW-0560">Oxidoreductase</keyword>
<dbReference type="InterPro" id="IPR028261">
    <property type="entry name" value="DPD_II"/>
</dbReference>
<organism evidence="8 9">
    <name type="scientific">Cysteiniphilum litorale</name>
    <dbReference type="NCBI Taxonomy" id="2056700"/>
    <lineage>
        <taxon>Bacteria</taxon>
        <taxon>Pseudomonadati</taxon>
        <taxon>Pseudomonadota</taxon>
        <taxon>Gammaproteobacteria</taxon>
        <taxon>Thiotrichales</taxon>
        <taxon>Fastidiosibacteraceae</taxon>
        <taxon>Cysteiniphilum</taxon>
    </lineage>
</organism>
<dbReference type="Proteomes" id="UP000636949">
    <property type="component" value="Unassembled WGS sequence"/>
</dbReference>
<keyword evidence="5" id="KW-0411">Iron-sulfur</keyword>
<feature type="domain" description="Dihydroprymidine dehydrogenase" evidence="7">
    <location>
        <begin position="24"/>
        <end position="134"/>
    </location>
</feature>
<dbReference type="InterPro" id="IPR023753">
    <property type="entry name" value="FAD/NAD-binding_dom"/>
</dbReference>
<evidence type="ECO:0000259" key="7">
    <source>
        <dbReference type="Pfam" id="PF14691"/>
    </source>
</evidence>
<dbReference type="EMBL" id="BMJS01000011">
    <property type="protein sequence ID" value="GGF97193.1"/>
    <property type="molecule type" value="Genomic_DNA"/>
</dbReference>
<gene>
    <name evidence="8" type="primary">gltD</name>
    <name evidence="8" type="ORF">GCM10010995_13020</name>
</gene>
<dbReference type="FunFam" id="1.10.1060.10:FF:000004">
    <property type="entry name" value="Glutamate synthase, small subunit"/>
    <property type="match status" value="1"/>
</dbReference>
<dbReference type="InterPro" id="IPR006006">
    <property type="entry name" value="GltD-like"/>
</dbReference>
<comment type="caution">
    <text evidence="8">The sequence shown here is derived from an EMBL/GenBank/DDBJ whole genome shotgun (WGS) entry which is preliminary data.</text>
</comment>
<evidence type="ECO:0000256" key="3">
    <source>
        <dbReference type="ARBA" id="ARBA00023002"/>
    </source>
</evidence>
<dbReference type="AlphaFoldDB" id="A0A8J3E8P9"/>
<dbReference type="NCBIfam" id="TIGR01318">
    <property type="entry name" value="gltD_gamma_fam"/>
    <property type="match status" value="1"/>
</dbReference>
<feature type="domain" description="FAD/NAD(P)-binding" evidence="6">
    <location>
        <begin position="147"/>
        <end position="421"/>
    </location>
</feature>
<evidence type="ECO:0000313" key="8">
    <source>
        <dbReference type="EMBL" id="GGF97193.1"/>
    </source>
</evidence>
<evidence type="ECO:0000256" key="2">
    <source>
        <dbReference type="ARBA" id="ARBA00022723"/>
    </source>
</evidence>
<evidence type="ECO:0000256" key="5">
    <source>
        <dbReference type="ARBA" id="ARBA00023014"/>
    </source>
</evidence>
<keyword evidence="4" id="KW-0408">Iron</keyword>
<dbReference type="Pfam" id="PF07992">
    <property type="entry name" value="Pyr_redox_2"/>
    <property type="match status" value="1"/>
</dbReference>
<dbReference type="InterPro" id="IPR036188">
    <property type="entry name" value="FAD/NAD-bd_sf"/>
</dbReference>
<evidence type="ECO:0000256" key="1">
    <source>
        <dbReference type="ARBA" id="ARBA00022485"/>
    </source>
</evidence>